<evidence type="ECO:0000256" key="8">
    <source>
        <dbReference type="ARBA" id="ARBA00034120"/>
    </source>
</evidence>
<gene>
    <name evidence="11" type="ORF">DDQ41_25075</name>
</gene>
<comment type="catalytic activity">
    <reaction evidence="9">
        <text>DNA(n) + a 2'-deoxyribonucleoside 5'-triphosphate = DNA(n+1) + diphosphate</text>
        <dbReference type="Rhea" id="RHEA:22508"/>
        <dbReference type="Rhea" id="RHEA-COMP:17339"/>
        <dbReference type="Rhea" id="RHEA-COMP:17340"/>
        <dbReference type="ChEBI" id="CHEBI:33019"/>
        <dbReference type="ChEBI" id="CHEBI:61560"/>
        <dbReference type="ChEBI" id="CHEBI:173112"/>
        <dbReference type="EC" id="2.7.7.49"/>
    </reaction>
</comment>
<protein>
    <recommendedName>
        <fullName evidence="1">RNA-directed DNA polymerase</fullName>
        <ecNumber evidence="1">2.7.7.49</ecNumber>
    </recommendedName>
</protein>
<keyword evidence="6 11" id="KW-0695">RNA-directed DNA polymerase</keyword>
<keyword evidence="5" id="KW-0460">Magnesium</keyword>
<evidence type="ECO:0000256" key="4">
    <source>
        <dbReference type="ARBA" id="ARBA00022723"/>
    </source>
</evidence>
<dbReference type="PRINTS" id="PR00866">
    <property type="entry name" value="RNADNAPOLMS"/>
</dbReference>
<evidence type="ECO:0000256" key="5">
    <source>
        <dbReference type="ARBA" id="ARBA00022842"/>
    </source>
</evidence>
<dbReference type="Proteomes" id="UP000245051">
    <property type="component" value="Chromosome"/>
</dbReference>
<evidence type="ECO:0000259" key="10">
    <source>
        <dbReference type="PROSITE" id="PS50878"/>
    </source>
</evidence>
<evidence type="ECO:0000256" key="2">
    <source>
        <dbReference type="ARBA" id="ARBA00022679"/>
    </source>
</evidence>
<keyword evidence="2" id="KW-0808">Transferase</keyword>
<reference evidence="11 12" key="1">
    <citation type="submission" date="2018-05" db="EMBL/GenBank/DDBJ databases">
        <title>Complete genome sequence of the Type Strain of Streptomyces spongiicola HNM0071, the producer of staurosporine.</title>
        <authorList>
            <person name="Zhou S."/>
            <person name="Huang X."/>
        </authorList>
    </citation>
    <scope>NUCLEOTIDE SEQUENCE [LARGE SCALE GENOMIC DNA]</scope>
    <source>
        <strain evidence="11 12">HNM0071</strain>
    </source>
</reference>
<dbReference type="CDD" id="cd03487">
    <property type="entry name" value="RT_Bac_retron_II"/>
    <property type="match status" value="1"/>
</dbReference>
<keyword evidence="3" id="KW-0548">Nucleotidyltransferase</keyword>
<evidence type="ECO:0000256" key="1">
    <source>
        <dbReference type="ARBA" id="ARBA00012493"/>
    </source>
</evidence>
<name>A0ABM6VCA2_9ACTN</name>
<dbReference type="EMBL" id="CP029254">
    <property type="protein sequence ID" value="AWK11646.1"/>
    <property type="molecule type" value="Genomic_DNA"/>
</dbReference>
<dbReference type="PROSITE" id="PS50878">
    <property type="entry name" value="RT_POL"/>
    <property type="match status" value="1"/>
</dbReference>
<sequence>MEQMQRVRSQGLTPVLTLGHLAHQTGAPYLYLRKIVQRRQDPYTEFSRPKREPGKSRTIASPAPVLMDVQRWLLGNVFSRIPTHGASYAYQQGRSAVQCAQLHLGASWLLKFDLHDFFHSVDERAVQSILRAVGYNSLVSFEIARVCTRVPGGITWPHFRSAYQAIPGYSAPVLGYLPQGGPVSGAVANLAARSLDEALSSVADRYRMTYTRYADDMTFSTLRSLDRSTLTRCVSEISATVSASQFRLHRKKTRVVPPGARKIVLGLLVDGERLRLPRHTRRGLEDHVRGVAKFGLGAHVEHAGYSSLQGFVNHIDGLLAYGHGVDPAWSKPLAAQWEHLMNAAGLTAQERRLW</sequence>
<evidence type="ECO:0000256" key="6">
    <source>
        <dbReference type="ARBA" id="ARBA00022918"/>
    </source>
</evidence>
<dbReference type="InterPro" id="IPR051083">
    <property type="entry name" value="GrpII_Intron_Splice-Mob/Def"/>
</dbReference>
<comment type="similarity">
    <text evidence="8">Belongs to the bacterial reverse transcriptase family.</text>
</comment>
<dbReference type="InterPro" id="IPR000477">
    <property type="entry name" value="RT_dom"/>
</dbReference>
<proteinExistence type="inferred from homology"/>
<keyword evidence="12" id="KW-1185">Reference proteome</keyword>
<evidence type="ECO:0000256" key="3">
    <source>
        <dbReference type="ARBA" id="ARBA00022695"/>
    </source>
</evidence>
<dbReference type="InterPro" id="IPR000123">
    <property type="entry name" value="Reverse_transcriptase_msDNA"/>
</dbReference>
<evidence type="ECO:0000256" key="9">
    <source>
        <dbReference type="ARBA" id="ARBA00048173"/>
    </source>
</evidence>
<keyword evidence="7" id="KW-0051">Antiviral defense</keyword>
<dbReference type="PANTHER" id="PTHR34047:SF7">
    <property type="entry name" value="RNA-DIRECTED DNA POLYMERASE"/>
    <property type="match status" value="1"/>
</dbReference>
<accession>A0ABM6VCA2</accession>
<organism evidence="11 12">
    <name type="scientific">Streptomyces spongiicola</name>
    <dbReference type="NCBI Taxonomy" id="1690221"/>
    <lineage>
        <taxon>Bacteria</taxon>
        <taxon>Bacillati</taxon>
        <taxon>Actinomycetota</taxon>
        <taxon>Actinomycetes</taxon>
        <taxon>Kitasatosporales</taxon>
        <taxon>Streptomycetaceae</taxon>
        <taxon>Streptomyces</taxon>
    </lineage>
</organism>
<dbReference type="EC" id="2.7.7.49" evidence="1"/>
<dbReference type="PANTHER" id="PTHR34047">
    <property type="entry name" value="NUCLEAR INTRON MATURASE 1, MITOCHONDRIAL-RELATED"/>
    <property type="match status" value="1"/>
</dbReference>
<evidence type="ECO:0000313" key="12">
    <source>
        <dbReference type="Proteomes" id="UP000245051"/>
    </source>
</evidence>
<dbReference type="GO" id="GO:0003964">
    <property type="term" value="F:RNA-directed DNA polymerase activity"/>
    <property type="evidence" value="ECO:0007669"/>
    <property type="project" value="UniProtKB-KW"/>
</dbReference>
<evidence type="ECO:0000256" key="7">
    <source>
        <dbReference type="ARBA" id="ARBA00023118"/>
    </source>
</evidence>
<evidence type="ECO:0000313" key="11">
    <source>
        <dbReference type="EMBL" id="AWK11646.1"/>
    </source>
</evidence>
<dbReference type="Pfam" id="PF00078">
    <property type="entry name" value="RVT_1"/>
    <property type="match status" value="1"/>
</dbReference>
<dbReference type="SUPFAM" id="SSF56672">
    <property type="entry name" value="DNA/RNA polymerases"/>
    <property type="match status" value="1"/>
</dbReference>
<feature type="domain" description="Reverse transcriptase" evidence="10">
    <location>
        <begin position="1"/>
        <end position="269"/>
    </location>
</feature>
<keyword evidence="4" id="KW-0479">Metal-binding</keyword>
<dbReference type="InterPro" id="IPR043502">
    <property type="entry name" value="DNA/RNA_pol_sf"/>
</dbReference>